<feature type="domain" description="Gamma-glutamylcyclotransferase AIG2-like" evidence="1">
    <location>
        <begin position="11"/>
        <end position="116"/>
    </location>
</feature>
<dbReference type="RefSeq" id="WP_045248616.1">
    <property type="nucleotide sequence ID" value="NZ_JYIY01000080.1"/>
</dbReference>
<evidence type="ECO:0000313" key="3">
    <source>
        <dbReference type="EMBL" id="KJL34828.1"/>
    </source>
</evidence>
<evidence type="ECO:0000313" key="5">
    <source>
        <dbReference type="Proteomes" id="UP000033451"/>
    </source>
</evidence>
<dbReference type="CDD" id="cd06661">
    <property type="entry name" value="GGCT_like"/>
    <property type="match status" value="1"/>
</dbReference>
<dbReference type="Gene3D" id="3.10.490.10">
    <property type="entry name" value="Gamma-glutamyl cyclotransferase-like"/>
    <property type="match status" value="1"/>
</dbReference>
<dbReference type="Proteomes" id="UP000033451">
    <property type="component" value="Unassembled WGS sequence"/>
</dbReference>
<gene>
    <name evidence="2" type="ORF">DCP95_10075</name>
    <name evidence="3" type="ORF">RR49_02717</name>
    <name evidence="4" type="ORF">RR49_02984</name>
</gene>
<evidence type="ECO:0000313" key="4">
    <source>
        <dbReference type="EMBL" id="KJL35087.1"/>
    </source>
</evidence>
<evidence type="ECO:0000313" key="2">
    <source>
        <dbReference type="EMBL" id="HAN24901.1"/>
    </source>
</evidence>
<protein>
    <submittedName>
        <fullName evidence="3">AIG2-like family protein</fullName>
    </submittedName>
    <submittedName>
        <fullName evidence="2">Gamma-glutamylcyclotransferase</fullName>
    </submittedName>
</protein>
<comment type="caution">
    <text evidence="3">The sequence shown here is derived from an EMBL/GenBank/DDBJ whole genome shotgun (WGS) entry which is preliminary data.</text>
</comment>
<dbReference type="Proteomes" id="UP000257479">
    <property type="component" value="Unassembled WGS sequence"/>
</dbReference>
<dbReference type="InterPro" id="IPR009288">
    <property type="entry name" value="AIG2-like_dom"/>
</dbReference>
<dbReference type="Pfam" id="PF06094">
    <property type="entry name" value="GGACT"/>
    <property type="match status" value="1"/>
</dbReference>
<dbReference type="OrthoDB" id="9798388at2"/>
<dbReference type="SUPFAM" id="SSF110857">
    <property type="entry name" value="Gamma-glutamyl cyclotransferase-like"/>
    <property type="match status" value="1"/>
</dbReference>
<name>A0A0F0LNV3_9MICO</name>
<proteinExistence type="predicted"/>
<reference evidence="3 5" key="1">
    <citation type="submission" date="2015-02" db="EMBL/GenBank/DDBJ databases">
        <title>Draft genome sequences of ten Microbacterium spp. with emphasis on heavy metal contaminated environments.</title>
        <authorList>
            <person name="Corretto E."/>
        </authorList>
    </citation>
    <scope>NUCLEOTIDE SEQUENCE [LARGE SCALE GENOMIC DNA]</scope>
    <source>
        <strain evidence="3 5">DSM 18659</strain>
    </source>
</reference>
<reference evidence="2 6" key="2">
    <citation type="journal article" date="2018" name="Nat. Biotechnol.">
        <title>A standardized bacterial taxonomy based on genome phylogeny substantially revises the tree of life.</title>
        <authorList>
            <person name="Parks D.H."/>
            <person name="Chuvochina M."/>
            <person name="Waite D.W."/>
            <person name="Rinke C."/>
            <person name="Skarshewski A."/>
            <person name="Chaumeil P.A."/>
            <person name="Hugenholtz P."/>
        </authorList>
    </citation>
    <scope>NUCLEOTIDE SEQUENCE [LARGE SCALE GENOMIC DNA]</scope>
    <source>
        <strain evidence="2">UBA9152</strain>
    </source>
</reference>
<dbReference type="EMBL" id="JYIY01000080">
    <property type="protein sequence ID" value="KJL35087.1"/>
    <property type="molecule type" value="Genomic_DNA"/>
</dbReference>
<sequence>MGEASAVGDIVFSYGTLQQRGVQLEVFGRAPDGEPDLLPGYTVDYLEVLDTRGRGSARVSVQPVVRPTGSLGDKVTGLAYALTPAEVDAADEYESPLYRRVPARLSSGRTAWVYVSA</sequence>
<keyword evidence="2" id="KW-0808">Transferase</keyword>
<dbReference type="AlphaFoldDB" id="A0A0F0LNV3"/>
<evidence type="ECO:0000313" key="6">
    <source>
        <dbReference type="Proteomes" id="UP000257479"/>
    </source>
</evidence>
<keyword evidence="5" id="KW-1185">Reference proteome</keyword>
<dbReference type="EMBL" id="JYIY01000080">
    <property type="protein sequence ID" value="KJL34828.1"/>
    <property type="molecule type" value="Genomic_DNA"/>
</dbReference>
<organism evidence="3 5">
    <name type="scientific">Microbacterium ginsengisoli</name>
    <dbReference type="NCBI Taxonomy" id="400772"/>
    <lineage>
        <taxon>Bacteria</taxon>
        <taxon>Bacillati</taxon>
        <taxon>Actinomycetota</taxon>
        <taxon>Actinomycetes</taxon>
        <taxon>Micrococcales</taxon>
        <taxon>Microbacteriaceae</taxon>
        <taxon>Microbacterium</taxon>
    </lineage>
</organism>
<dbReference type="PATRIC" id="fig|400772.4.peg.2733"/>
<dbReference type="InterPro" id="IPR013024">
    <property type="entry name" value="GGCT-like"/>
</dbReference>
<evidence type="ECO:0000259" key="1">
    <source>
        <dbReference type="Pfam" id="PF06094"/>
    </source>
</evidence>
<dbReference type="InterPro" id="IPR036568">
    <property type="entry name" value="GGCT-like_sf"/>
</dbReference>
<dbReference type="STRING" id="400772.RR49_02717"/>
<accession>A0A0F0LNV3</accession>
<dbReference type="GO" id="GO:0016740">
    <property type="term" value="F:transferase activity"/>
    <property type="evidence" value="ECO:0007669"/>
    <property type="project" value="UniProtKB-KW"/>
</dbReference>
<dbReference type="EMBL" id="DMNG01000169">
    <property type="protein sequence ID" value="HAN24901.1"/>
    <property type="molecule type" value="Genomic_DNA"/>
</dbReference>